<dbReference type="Pfam" id="PF00512">
    <property type="entry name" value="HisKA"/>
    <property type="match status" value="1"/>
</dbReference>
<dbReference type="SMART" id="SM00388">
    <property type="entry name" value="HisKA"/>
    <property type="match status" value="1"/>
</dbReference>
<dbReference type="Gene3D" id="1.10.287.130">
    <property type="match status" value="1"/>
</dbReference>
<dbReference type="KEGG" id="dvl:Dvul_0057"/>
<dbReference type="CDD" id="cd00082">
    <property type="entry name" value="HisKA"/>
    <property type="match status" value="1"/>
</dbReference>
<dbReference type="Pfam" id="PF00989">
    <property type="entry name" value="PAS"/>
    <property type="match status" value="1"/>
</dbReference>
<organism evidence="7 8">
    <name type="scientific">Nitratidesulfovibrio vulgaris (strain DP4)</name>
    <name type="common">Desulfovibrio vulgaris</name>
    <dbReference type="NCBI Taxonomy" id="391774"/>
    <lineage>
        <taxon>Bacteria</taxon>
        <taxon>Pseudomonadati</taxon>
        <taxon>Thermodesulfobacteriota</taxon>
        <taxon>Desulfovibrionia</taxon>
        <taxon>Desulfovibrionales</taxon>
        <taxon>Desulfovibrionaceae</taxon>
        <taxon>Nitratidesulfovibrio</taxon>
    </lineage>
</organism>
<dbReference type="Proteomes" id="UP000009173">
    <property type="component" value="Chromosome"/>
</dbReference>
<keyword evidence="4" id="KW-1133">Transmembrane helix</keyword>
<keyword evidence="4" id="KW-0472">Membrane</keyword>
<feature type="domain" description="PAS" evidence="6">
    <location>
        <begin position="238"/>
        <end position="283"/>
    </location>
</feature>
<dbReference type="RefSeq" id="WP_011791353.1">
    <property type="nucleotide sequence ID" value="NC_008751.1"/>
</dbReference>
<comment type="catalytic activity">
    <reaction evidence="1">
        <text>ATP + protein L-histidine = ADP + protein N-phospho-L-histidine.</text>
        <dbReference type="EC" id="2.7.13.3"/>
    </reaction>
</comment>
<evidence type="ECO:0000256" key="3">
    <source>
        <dbReference type="ARBA" id="ARBA00022553"/>
    </source>
</evidence>
<proteinExistence type="predicted"/>
<dbReference type="EMBL" id="CP000527">
    <property type="protein sequence ID" value="ABM27081.1"/>
    <property type="molecule type" value="Genomic_DNA"/>
</dbReference>
<keyword evidence="4" id="KW-0812">Transmembrane</keyword>
<dbReference type="PANTHER" id="PTHR43547:SF2">
    <property type="entry name" value="HYBRID SIGNAL TRANSDUCTION HISTIDINE KINASE C"/>
    <property type="match status" value="1"/>
</dbReference>
<sequence length="593" mass="66877" precursor="true">MTVLPTLQKNIRRAFGRLMLLFGCLGALLVLAFFIAGRLPTLLVRMNYDSIAYVRQMEEAVFALRLPEQYVQQGHQGREAAFDEALARASANVTEPDEPQAIEAVRNAWDQFRESRDDESYALLHTALVHLVDVNERGMFRRLDRSNLYRNLTLAGAVVVFLAGTLWAMFLADAVSMRLSHPLRRMAELLKDRPPLGTRLHLPAPQTLEVRILFDEFERQWTRLGELDAVNLNRLLREKRKLEVILESADDAIIVMDNTGCVAHVSRSMTTLLGMPEHELLGQPWHDLSTMDENYLALRGILRDDLVGKGEVELTCNGEPRVFIVRRRSLHDGVRTDGGQVFLLGDVTEKKRRESLRSEMMDWISHELKTPVQSLGLAAELLGRQDMQDDDMRLLVDTIREDAVRLRTVSRQFMDIARMRVDMLRLERRDVDMAQRLGAWLTPFRLLAREKGVGMEVDVRQAPAVVSVDEDRFSWVVSNLVANSLQASPRNTTLTVRLTEASGDLTLTVEDEGPGVPRELEERMFEPYSHGRAAGTKLGLVGLGLAISRTIVEAHGGRLAYERRDGRSLFTVHIPQGTPHGATLATSLQQEGA</sequence>
<dbReference type="NCBIfam" id="TIGR00229">
    <property type="entry name" value="sensory_box"/>
    <property type="match status" value="1"/>
</dbReference>
<dbReference type="InterPro" id="IPR035965">
    <property type="entry name" value="PAS-like_dom_sf"/>
</dbReference>
<dbReference type="InterPro" id="IPR005467">
    <property type="entry name" value="His_kinase_dom"/>
</dbReference>
<dbReference type="Gene3D" id="3.30.565.10">
    <property type="entry name" value="Histidine kinase-like ATPase, C-terminal domain"/>
    <property type="match status" value="1"/>
</dbReference>
<dbReference type="Pfam" id="PF02518">
    <property type="entry name" value="HATPase_c"/>
    <property type="match status" value="1"/>
</dbReference>
<dbReference type="PRINTS" id="PR00344">
    <property type="entry name" value="BCTRLSENSOR"/>
</dbReference>
<feature type="transmembrane region" description="Helical" evidence="4">
    <location>
        <begin position="148"/>
        <end position="170"/>
    </location>
</feature>
<dbReference type="SMART" id="SM00387">
    <property type="entry name" value="HATPase_c"/>
    <property type="match status" value="1"/>
</dbReference>
<dbReference type="InterPro" id="IPR036097">
    <property type="entry name" value="HisK_dim/P_sf"/>
</dbReference>
<dbReference type="HOGENOM" id="CLU_459865_0_0_7"/>
<dbReference type="SUPFAM" id="SSF47384">
    <property type="entry name" value="Homodimeric domain of signal transducing histidine kinase"/>
    <property type="match status" value="1"/>
</dbReference>
<dbReference type="SMART" id="SM00091">
    <property type="entry name" value="PAS"/>
    <property type="match status" value="1"/>
</dbReference>
<dbReference type="CDD" id="cd00075">
    <property type="entry name" value="HATPase"/>
    <property type="match status" value="1"/>
</dbReference>
<evidence type="ECO:0000256" key="4">
    <source>
        <dbReference type="SAM" id="Phobius"/>
    </source>
</evidence>
<dbReference type="EC" id="2.7.13.3" evidence="2"/>
<dbReference type="SUPFAM" id="SSF55874">
    <property type="entry name" value="ATPase domain of HSP90 chaperone/DNA topoisomerase II/histidine kinase"/>
    <property type="match status" value="1"/>
</dbReference>
<dbReference type="SUPFAM" id="SSF55785">
    <property type="entry name" value="PYP-like sensor domain (PAS domain)"/>
    <property type="match status" value="1"/>
</dbReference>
<dbReference type="InterPro" id="IPR000014">
    <property type="entry name" value="PAS"/>
</dbReference>
<evidence type="ECO:0000256" key="2">
    <source>
        <dbReference type="ARBA" id="ARBA00012438"/>
    </source>
</evidence>
<dbReference type="GO" id="GO:0006355">
    <property type="term" value="P:regulation of DNA-templated transcription"/>
    <property type="evidence" value="ECO:0007669"/>
    <property type="project" value="InterPro"/>
</dbReference>
<accession>A0A0H3A4X4</accession>
<evidence type="ECO:0000259" key="5">
    <source>
        <dbReference type="PROSITE" id="PS50109"/>
    </source>
</evidence>
<keyword evidence="3" id="KW-0597">Phosphoprotein</keyword>
<dbReference type="CDD" id="cd00130">
    <property type="entry name" value="PAS"/>
    <property type="match status" value="1"/>
</dbReference>
<dbReference type="AlphaFoldDB" id="A0A0H3A4X4"/>
<dbReference type="InterPro" id="IPR013767">
    <property type="entry name" value="PAS_fold"/>
</dbReference>
<evidence type="ECO:0000313" key="8">
    <source>
        <dbReference type="Proteomes" id="UP000009173"/>
    </source>
</evidence>
<feature type="domain" description="Histidine kinase" evidence="5">
    <location>
        <begin position="363"/>
        <end position="578"/>
    </location>
</feature>
<evidence type="ECO:0000256" key="1">
    <source>
        <dbReference type="ARBA" id="ARBA00000085"/>
    </source>
</evidence>
<dbReference type="InterPro" id="IPR003661">
    <property type="entry name" value="HisK_dim/P_dom"/>
</dbReference>
<name>A0A0H3A4X4_NITV4</name>
<dbReference type="Gene3D" id="3.30.450.20">
    <property type="entry name" value="PAS domain"/>
    <property type="match status" value="1"/>
</dbReference>
<keyword evidence="7" id="KW-0418">Kinase</keyword>
<evidence type="ECO:0000259" key="6">
    <source>
        <dbReference type="PROSITE" id="PS50112"/>
    </source>
</evidence>
<dbReference type="GO" id="GO:0000155">
    <property type="term" value="F:phosphorelay sensor kinase activity"/>
    <property type="evidence" value="ECO:0007669"/>
    <property type="project" value="InterPro"/>
</dbReference>
<keyword evidence="7" id="KW-0808">Transferase</keyword>
<evidence type="ECO:0000313" key="7">
    <source>
        <dbReference type="EMBL" id="ABM27081.1"/>
    </source>
</evidence>
<dbReference type="InterPro" id="IPR003594">
    <property type="entry name" value="HATPase_dom"/>
</dbReference>
<protein>
    <recommendedName>
        <fullName evidence="2">histidine kinase</fullName>
        <ecNumber evidence="2">2.7.13.3</ecNumber>
    </recommendedName>
</protein>
<dbReference type="PANTHER" id="PTHR43547">
    <property type="entry name" value="TWO-COMPONENT HISTIDINE KINASE"/>
    <property type="match status" value="1"/>
</dbReference>
<feature type="transmembrane region" description="Helical" evidence="4">
    <location>
        <begin position="14"/>
        <end position="36"/>
    </location>
</feature>
<dbReference type="InterPro" id="IPR004358">
    <property type="entry name" value="Sig_transdc_His_kin-like_C"/>
</dbReference>
<dbReference type="PROSITE" id="PS50109">
    <property type="entry name" value="HIS_KIN"/>
    <property type="match status" value="1"/>
</dbReference>
<dbReference type="InterPro" id="IPR036890">
    <property type="entry name" value="HATPase_C_sf"/>
</dbReference>
<gene>
    <name evidence="7" type="ordered locus">Dvul_0057</name>
</gene>
<dbReference type="PROSITE" id="PS50112">
    <property type="entry name" value="PAS"/>
    <property type="match status" value="1"/>
</dbReference>
<reference evidence="8" key="1">
    <citation type="journal article" date="2009" name="Environ. Microbiol.">
        <title>Contribution of mobile genetic elements to Desulfovibrio vulgaris genome plasticity.</title>
        <authorList>
            <person name="Walker C.B."/>
            <person name="Stolyar S."/>
            <person name="Chivian D."/>
            <person name="Pinel N."/>
            <person name="Gabster J.A."/>
            <person name="Dehal P.S."/>
            <person name="He Z."/>
            <person name="Yang Z.K."/>
            <person name="Yen H.C."/>
            <person name="Zhou J."/>
            <person name="Wall J.D."/>
            <person name="Hazen T.C."/>
            <person name="Arkin A.P."/>
            <person name="Stahl D.A."/>
        </authorList>
    </citation>
    <scope>NUCLEOTIDE SEQUENCE [LARGE SCALE GENOMIC DNA]</scope>
    <source>
        <strain evidence="8">DP4</strain>
    </source>
</reference>